<dbReference type="AlphaFoldDB" id="A0A392T0F9"/>
<protein>
    <submittedName>
        <fullName evidence="1">Uncharacterized protein</fullName>
    </submittedName>
</protein>
<name>A0A392T0F9_9FABA</name>
<dbReference type="EMBL" id="LXQA010482136">
    <property type="protein sequence ID" value="MCI54613.1"/>
    <property type="molecule type" value="Genomic_DNA"/>
</dbReference>
<organism evidence="1 2">
    <name type="scientific">Trifolium medium</name>
    <dbReference type="NCBI Taxonomy" id="97028"/>
    <lineage>
        <taxon>Eukaryota</taxon>
        <taxon>Viridiplantae</taxon>
        <taxon>Streptophyta</taxon>
        <taxon>Embryophyta</taxon>
        <taxon>Tracheophyta</taxon>
        <taxon>Spermatophyta</taxon>
        <taxon>Magnoliopsida</taxon>
        <taxon>eudicotyledons</taxon>
        <taxon>Gunneridae</taxon>
        <taxon>Pentapetalae</taxon>
        <taxon>rosids</taxon>
        <taxon>fabids</taxon>
        <taxon>Fabales</taxon>
        <taxon>Fabaceae</taxon>
        <taxon>Papilionoideae</taxon>
        <taxon>50 kb inversion clade</taxon>
        <taxon>NPAAA clade</taxon>
        <taxon>Hologalegina</taxon>
        <taxon>IRL clade</taxon>
        <taxon>Trifolieae</taxon>
        <taxon>Trifolium</taxon>
    </lineage>
</organism>
<evidence type="ECO:0000313" key="1">
    <source>
        <dbReference type="EMBL" id="MCI54613.1"/>
    </source>
</evidence>
<proteinExistence type="predicted"/>
<comment type="caution">
    <text evidence="1">The sequence shown here is derived from an EMBL/GenBank/DDBJ whole genome shotgun (WGS) entry which is preliminary data.</text>
</comment>
<reference evidence="1 2" key="1">
    <citation type="journal article" date="2018" name="Front. Plant Sci.">
        <title>Red Clover (Trifolium pratense) and Zigzag Clover (T. medium) - A Picture of Genomic Similarities and Differences.</title>
        <authorList>
            <person name="Dluhosova J."/>
            <person name="Istvanek J."/>
            <person name="Nedelnik J."/>
            <person name="Repkova J."/>
        </authorList>
    </citation>
    <scope>NUCLEOTIDE SEQUENCE [LARGE SCALE GENOMIC DNA]</scope>
    <source>
        <strain evidence="2">cv. 10/8</strain>
        <tissue evidence="1">Leaf</tissue>
    </source>
</reference>
<sequence length="59" mass="6512">MSRWSGPFVIKEVFPHGAVELLDPGGGNQSFKVNGQRLKPYKGGELVRHKAAFLLHDPP</sequence>
<keyword evidence="2" id="KW-1185">Reference proteome</keyword>
<evidence type="ECO:0000313" key="2">
    <source>
        <dbReference type="Proteomes" id="UP000265520"/>
    </source>
</evidence>
<accession>A0A392T0F9</accession>
<dbReference type="Proteomes" id="UP000265520">
    <property type="component" value="Unassembled WGS sequence"/>
</dbReference>